<dbReference type="AlphaFoldDB" id="A0AAP2UIN2"/>
<name>A0AAP2UIN2_CLOIN</name>
<gene>
    <name evidence="2" type="ORF">MKC95_00410</name>
</gene>
<comment type="caution">
    <text evidence="2">The sequence shown here is derived from an EMBL/GenBank/DDBJ whole genome shotgun (WGS) entry which is preliminary data.</text>
</comment>
<accession>A0AAP2UIN2</accession>
<evidence type="ECO:0000313" key="3">
    <source>
        <dbReference type="Proteomes" id="UP001203972"/>
    </source>
</evidence>
<dbReference type="EMBL" id="JAKTMA010000001">
    <property type="protein sequence ID" value="MCR0231231.1"/>
    <property type="molecule type" value="Genomic_DNA"/>
</dbReference>
<proteinExistence type="predicted"/>
<evidence type="ECO:0000313" key="2">
    <source>
        <dbReference type="EMBL" id="MCR0231231.1"/>
    </source>
</evidence>
<reference evidence="2" key="1">
    <citation type="journal article" date="2022" name="Clin. Infect. Dis.">
        <title>Association between Clostridium innocuum and antibiotic-associated diarrhea in adults and children: A cross-sectional study and comparative genomics analysis.</title>
        <authorList>
            <person name="Cherny K.E."/>
            <person name="Muscat E.B."/>
            <person name="Balaji A."/>
            <person name="Mukherjee J."/>
            <person name="Ozer E.A."/>
            <person name="Angarone M.P."/>
            <person name="Hauser A.R."/>
            <person name="Sichel J.S."/>
            <person name="Amponsah E."/>
            <person name="Kociolek L.K."/>
        </authorList>
    </citation>
    <scope>NUCLEOTIDE SEQUENCE</scope>
    <source>
        <strain evidence="2">NU1-AC-029v</strain>
    </source>
</reference>
<feature type="compositionally biased region" description="Acidic residues" evidence="1">
    <location>
        <begin position="158"/>
        <end position="170"/>
    </location>
</feature>
<evidence type="ECO:0000256" key="1">
    <source>
        <dbReference type="SAM" id="MobiDB-lite"/>
    </source>
</evidence>
<dbReference type="Proteomes" id="UP001203972">
    <property type="component" value="Unassembled WGS sequence"/>
</dbReference>
<protein>
    <submittedName>
        <fullName evidence="2">Stage VI sporulation protein D</fullName>
    </submittedName>
</protein>
<feature type="region of interest" description="Disordered" evidence="1">
    <location>
        <begin position="154"/>
        <end position="176"/>
    </location>
</feature>
<dbReference type="CDD" id="cd00118">
    <property type="entry name" value="LysM"/>
    <property type="match status" value="1"/>
</dbReference>
<dbReference type="RefSeq" id="WP_008819466.1">
    <property type="nucleotide sequence ID" value="NZ_AP025565.1"/>
</dbReference>
<dbReference type="InterPro" id="IPR018392">
    <property type="entry name" value="LysM"/>
</dbReference>
<sequence length="239" mass="27110">MKTMKIEKELQFADQVKEPRSLQVRESLEYHKEAEGIRAVGPLRVQGSYVNDEGELQEYEEVLDMDVLAPNHKLSQERFYLDIQEYQSVPANGGLNLTILMGIHGLQEQPAPVQQTVVEQDNVQPEFSASRQPAPAQPEMQDNTLHTLEQLSATGSQENEEVAQEEETPQESDTTAMSEFEDLFEDDETTYTSYRMVVARGNDSYGTIAQRYDVKEDALRLANNNKEVNERTLVILPSV</sequence>
<organism evidence="2 3">
    <name type="scientific">Clostridium innocuum</name>
    <dbReference type="NCBI Taxonomy" id="1522"/>
    <lineage>
        <taxon>Bacteria</taxon>
        <taxon>Bacillati</taxon>
        <taxon>Bacillota</taxon>
        <taxon>Clostridia</taxon>
        <taxon>Eubacteriales</taxon>
        <taxon>Clostridiaceae</taxon>
        <taxon>Clostridium</taxon>
    </lineage>
</organism>